<dbReference type="EMBL" id="AJ627422">
    <property type="protein sequence ID" value="CAF28760.1"/>
    <property type="molecule type" value="Genomic_DNA"/>
</dbReference>
<organism evidence="1">
    <name type="scientific">uncultured crenarchaeote</name>
    <dbReference type="NCBI Taxonomy" id="29281"/>
    <lineage>
        <taxon>Archaea</taxon>
        <taxon>Thermoproteota</taxon>
        <taxon>environmental samples</taxon>
    </lineage>
</organism>
<evidence type="ECO:0000313" key="1">
    <source>
        <dbReference type="EMBL" id="CAF28760.1"/>
    </source>
</evidence>
<sequence length="59" mass="6586">MNSLLLVSAIICVMLLLFIAYAFINNSDFKFIDEISNSDTRVEIDTSPGNETANETENQ</sequence>
<proteinExistence type="predicted"/>
<protein>
    <submittedName>
        <fullName evidence="1">Uncharacterized protein</fullName>
    </submittedName>
</protein>
<name>Q701W4_9CREN</name>
<accession>Q701W4</accession>
<reference evidence="1" key="1">
    <citation type="journal article" date="2005" name="Environ. Microbiol.">
        <title>Novel genes for nitrite reductase and Amo-related proteins indicate a role of uncultivated mesophilic crenarchaeota in nitrogen cycling.</title>
        <authorList>
            <person name="Treusch A.H."/>
            <person name="Leininger S."/>
            <person name="Kletzin A."/>
            <person name="Schuster S.C."/>
            <person name="Klenk H.-P."/>
            <person name="Schleper C."/>
        </authorList>
    </citation>
    <scope>NUCLEOTIDE SEQUENCE</scope>
</reference>
<dbReference type="AlphaFoldDB" id="Q701W4"/>